<reference evidence="1 2" key="1">
    <citation type="submission" date="2024-09" db="EMBL/GenBank/DDBJ databases">
        <authorList>
            <person name="Sun Q."/>
            <person name="Mori K."/>
        </authorList>
    </citation>
    <scope>NUCLEOTIDE SEQUENCE [LARGE SCALE GENOMIC DNA]</scope>
    <source>
        <strain evidence="1 2">JCM 14321</strain>
    </source>
</reference>
<dbReference type="InterPro" id="IPR044000">
    <property type="entry name" value="Phage_tube_2"/>
</dbReference>
<dbReference type="Pfam" id="PF18906">
    <property type="entry name" value="Phage_tube_2"/>
    <property type="match status" value="1"/>
</dbReference>
<comment type="caution">
    <text evidence="1">The sequence shown here is derived from an EMBL/GenBank/DDBJ whole genome shotgun (WGS) entry which is preliminary data.</text>
</comment>
<sequence>MTTQLDASVGFKKETTFGTYVAPDKFVEHISQEFAWEPEFSEGPAFRYGRRMQRADRRVKVKESVSGSVEVEATTKCLGALFEAALGAATSTVASGAAYQQLFTPTATDPLPSYTIQTGVPLVGGGANQPVSYLGMVCSGFELSAQNGAVPTLKFNFVGKGADTAQSFATPSYPASYELLDFVGSSIRIGGSVTPPTTTALASGGTAAANVTDIDMTFENGLDDGGFYLGGSGKRGRKPVVGARTLTGTMTVEYDSNTLRDAFLNQTDLALVLKFAHPVAITGAFYPTLEITIPVIRLDGEVPKPSGDGVVTQSIGFTALEGAAAHPIYVAIVTAETAI</sequence>
<evidence type="ECO:0000313" key="2">
    <source>
        <dbReference type="Proteomes" id="UP001589667"/>
    </source>
</evidence>
<protein>
    <submittedName>
        <fullName evidence="1">Phage tail tube protein</fullName>
    </submittedName>
</protein>
<organism evidence="1 2">
    <name type="scientific">Agromyces lapidis</name>
    <dbReference type="NCBI Taxonomy" id="279574"/>
    <lineage>
        <taxon>Bacteria</taxon>
        <taxon>Bacillati</taxon>
        <taxon>Actinomycetota</taxon>
        <taxon>Actinomycetes</taxon>
        <taxon>Micrococcales</taxon>
        <taxon>Microbacteriaceae</taxon>
        <taxon>Agromyces</taxon>
    </lineage>
</organism>
<dbReference type="RefSeq" id="WP_157423122.1">
    <property type="nucleotide sequence ID" value="NZ_BAAANI010000006.1"/>
</dbReference>
<name>A0ABV5SMH0_9MICO</name>
<dbReference type="Proteomes" id="UP001589667">
    <property type="component" value="Unassembled WGS sequence"/>
</dbReference>
<proteinExistence type="predicted"/>
<evidence type="ECO:0000313" key="1">
    <source>
        <dbReference type="EMBL" id="MFB9641530.1"/>
    </source>
</evidence>
<dbReference type="EMBL" id="JBHMBL010000001">
    <property type="protein sequence ID" value="MFB9641530.1"/>
    <property type="molecule type" value="Genomic_DNA"/>
</dbReference>
<accession>A0ABV5SMH0</accession>
<keyword evidence="2" id="KW-1185">Reference proteome</keyword>
<gene>
    <name evidence="1" type="ORF">ACFFQV_04405</name>
</gene>